<name>A0A6J6YBN4_9ZZZZ</name>
<evidence type="ECO:0000313" key="2">
    <source>
        <dbReference type="EMBL" id="CAB5015603.1"/>
    </source>
</evidence>
<sequence length="31" mass="3079">MQNVVITPVSLTSTEILVGAPVVGSVPLDAA</sequence>
<gene>
    <name evidence="1" type="ORF">UFOPK2996_01273</name>
    <name evidence="2" type="ORF">UFOPK4071_00957</name>
</gene>
<dbReference type="AlphaFoldDB" id="A0A6J6YBN4"/>
<organism evidence="1">
    <name type="scientific">freshwater metagenome</name>
    <dbReference type="NCBI Taxonomy" id="449393"/>
    <lineage>
        <taxon>unclassified sequences</taxon>
        <taxon>metagenomes</taxon>
        <taxon>ecological metagenomes</taxon>
    </lineage>
</organism>
<dbReference type="EMBL" id="CAFBPF010000119">
    <property type="protein sequence ID" value="CAB5015603.1"/>
    <property type="molecule type" value="Genomic_DNA"/>
</dbReference>
<reference evidence="1" key="1">
    <citation type="submission" date="2020-05" db="EMBL/GenBank/DDBJ databases">
        <authorList>
            <person name="Chiriac C."/>
            <person name="Salcher M."/>
            <person name="Ghai R."/>
            <person name="Kavagutti S V."/>
        </authorList>
    </citation>
    <scope>NUCLEOTIDE SEQUENCE</scope>
</reference>
<proteinExistence type="predicted"/>
<dbReference type="EMBL" id="CAFAAH010000198">
    <property type="protein sequence ID" value="CAB4804888.1"/>
    <property type="molecule type" value="Genomic_DNA"/>
</dbReference>
<evidence type="ECO:0000313" key="1">
    <source>
        <dbReference type="EMBL" id="CAB4804888.1"/>
    </source>
</evidence>
<protein>
    <submittedName>
        <fullName evidence="1">Unannotated protein</fullName>
    </submittedName>
</protein>
<accession>A0A6J6YBN4</accession>